<proteinExistence type="predicted"/>
<protein>
    <submittedName>
        <fullName evidence="1">Uncharacterized protein</fullName>
    </submittedName>
</protein>
<gene>
    <name evidence="1" type="ORF">METZ01_LOCUS264241</name>
</gene>
<name>A0A382JJW1_9ZZZZ</name>
<accession>A0A382JJW1</accession>
<reference evidence="1" key="1">
    <citation type="submission" date="2018-05" db="EMBL/GenBank/DDBJ databases">
        <authorList>
            <person name="Lanie J.A."/>
            <person name="Ng W.-L."/>
            <person name="Kazmierczak K.M."/>
            <person name="Andrzejewski T.M."/>
            <person name="Davidsen T.M."/>
            <person name="Wayne K.J."/>
            <person name="Tettelin H."/>
            <person name="Glass J.I."/>
            <person name="Rusch D."/>
            <person name="Podicherti R."/>
            <person name="Tsui H.-C.T."/>
            <person name="Winkler M.E."/>
        </authorList>
    </citation>
    <scope>NUCLEOTIDE SEQUENCE</scope>
</reference>
<feature type="non-terminal residue" evidence="1">
    <location>
        <position position="25"/>
    </location>
</feature>
<evidence type="ECO:0000313" key="1">
    <source>
        <dbReference type="EMBL" id="SVC11387.1"/>
    </source>
</evidence>
<organism evidence="1">
    <name type="scientific">marine metagenome</name>
    <dbReference type="NCBI Taxonomy" id="408172"/>
    <lineage>
        <taxon>unclassified sequences</taxon>
        <taxon>metagenomes</taxon>
        <taxon>ecological metagenomes</taxon>
    </lineage>
</organism>
<sequence>MLWVLRMAWRDSRGFRRRLLLYTSA</sequence>
<dbReference type="EMBL" id="UINC01074316">
    <property type="protein sequence ID" value="SVC11387.1"/>
    <property type="molecule type" value="Genomic_DNA"/>
</dbReference>
<dbReference type="AlphaFoldDB" id="A0A382JJW1"/>